<dbReference type="AlphaFoldDB" id="A0A7W7EYQ0"/>
<dbReference type="InterPro" id="IPR036477">
    <property type="entry name" value="Formyl_transf_N_sf"/>
</dbReference>
<dbReference type="SUPFAM" id="SSF50486">
    <property type="entry name" value="FMT C-terminal domain-like"/>
    <property type="match status" value="1"/>
</dbReference>
<evidence type="ECO:0000256" key="3">
    <source>
        <dbReference type="ARBA" id="ARBA00022679"/>
    </source>
</evidence>
<comment type="similarity">
    <text evidence="1 5">Belongs to the Fmt family.</text>
</comment>
<comment type="function">
    <text evidence="5">Attaches a formyl group to the free amino group of methionyl-tRNA(fMet). The formyl group appears to play a dual role in the initiator identity of N-formylmethionyl-tRNA by promoting its recognition by IF2 and preventing the misappropriation of this tRNA by the elongation apparatus.</text>
</comment>
<evidence type="ECO:0000256" key="1">
    <source>
        <dbReference type="ARBA" id="ARBA00010699"/>
    </source>
</evidence>
<dbReference type="SUPFAM" id="SSF53328">
    <property type="entry name" value="Formyltransferase"/>
    <property type="match status" value="1"/>
</dbReference>
<keyword evidence="4 5" id="KW-0648">Protein biosynthesis</keyword>
<dbReference type="HAMAP" id="MF_00182">
    <property type="entry name" value="Formyl_trans"/>
    <property type="match status" value="1"/>
</dbReference>
<feature type="binding site" evidence="5">
    <location>
        <begin position="110"/>
        <end position="113"/>
    </location>
    <ligand>
        <name>(6S)-5,6,7,8-tetrahydrofolate</name>
        <dbReference type="ChEBI" id="CHEBI:57453"/>
    </ligand>
</feature>
<dbReference type="EMBL" id="JACHNY010000005">
    <property type="protein sequence ID" value="MBB4618406.1"/>
    <property type="molecule type" value="Genomic_DNA"/>
</dbReference>
<evidence type="ECO:0000256" key="2">
    <source>
        <dbReference type="ARBA" id="ARBA00012261"/>
    </source>
</evidence>
<reference evidence="8 9" key="1">
    <citation type="submission" date="2020-08" db="EMBL/GenBank/DDBJ databases">
        <title>Genomic Encyclopedia of Type Strains, Phase IV (KMG-IV): sequencing the most valuable type-strain genomes for metagenomic binning, comparative biology and taxonomic classification.</title>
        <authorList>
            <person name="Goeker M."/>
        </authorList>
    </citation>
    <scope>NUCLEOTIDE SEQUENCE [LARGE SCALE GENOMIC DNA]</scope>
    <source>
        <strain evidence="8 9">DSM 15867</strain>
    </source>
</reference>
<dbReference type="RefSeq" id="WP_184115257.1">
    <property type="nucleotide sequence ID" value="NZ_JACHNY010000005.1"/>
</dbReference>
<dbReference type="EC" id="2.1.2.9" evidence="2 5"/>
<dbReference type="Proteomes" id="UP000574769">
    <property type="component" value="Unassembled WGS sequence"/>
</dbReference>
<evidence type="ECO:0000259" key="7">
    <source>
        <dbReference type="Pfam" id="PF02911"/>
    </source>
</evidence>
<keyword evidence="9" id="KW-1185">Reference proteome</keyword>
<accession>A0A7W7EYQ0</accession>
<dbReference type="CDD" id="cd08704">
    <property type="entry name" value="Met_tRNA_FMT_C"/>
    <property type="match status" value="1"/>
</dbReference>
<dbReference type="NCBIfam" id="TIGR00460">
    <property type="entry name" value="fmt"/>
    <property type="match status" value="1"/>
</dbReference>
<dbReference type="InterPro" id="IPR002376">
    <property type="entry name" value="Formyl_transf_N"/>
</dbReference>
<gene>
    <name evidence="5" type="primary">fmt</name>
    <name evidence="8" type="ORF">GGQ96_002549</name>
</gene>
<sequence>MRIVFMGTPDFAVPTLEALVAAGHDVVAVYSQPPRPAGRRGRALVASPVQQAAERLGIAVHVPVSLRDGPTQAIFAGHAAEVAVVAAYGLILPRAVLDAPVHGCLNVHGSLLPRWRGAAPVQRAILAGDAETGVGIMQMEVGLDTGPVRLEGRTRVAGKTAGDLSAELARLGARLMVEVLADLPGHPPIAQPEQGITYAAKIDKAEARLDFAEPAVAVERRVRAMNPAPGAWFEWQGERIKLLAAEIIIGDGAAAGTVTDDRLTIACGADAIRPVLVQRAGRGVTNAADLLRGFPIPAGSTL</sequence>
<comment type="caution">
    <text evidence="8">The sequence shown here is derived from an EMBL/GenBank/DDBJ whole genome shotgun (WGS) entry which is preliminary data.</text>
</comment>
<dbReference type="InterPro" id="IPR041711">
    <property type="entry name" value="Met-tRNA-FMT_N"/>
</dbReference>
<dbReference type="InterPro" id="IPR005793">
    <property type="entry name" value="Formyl_trans_C"/>
</dbReference>
<feature type="domain" description="Formyl transferase C-terminal" evidence="7">
    <location>
        <begin position="201"/>
        <end position="294"/>
    </location>
</feature>
<protein>
    <recommendedName>
        <fullName evidence="2 5">Methionyl-tRNA formyltransferase</fullName>
        <ecNumber evidence="2 5">2.1.2.9</ecNumber>
    </recommendedName>
</protein>
<evidence type="ECO:0000256" key="4">
    <source>
        <dbReference type="ARBA" id="ARBA00022917"/>
    </source>
</evidence>
<comment type="catalytic activity">
    <reaction evidence="5">
        <text>L-methionyl-tRNA(fMet) + (6R)-10-formyltetrahydrofolate = N-formyl-L-methionyl-tRNA(fMet) + (6S)-5,6,7,8-tetrahydrofolate + H(+)</text>
        <dbReference type="Rhea" id="RHEA:24380"/>
        <dbReference type="Rhea" id="RHEA-COMP:9952"/>
        <dbReference type="Rhea" id="RHEA-COMP:9953"/>
        <dbReference type="ChEBI" id="CHEBI:15378"/>
        <dbReference type="ChEBI" id="CHEBI:57453"/>
        <dbReference type="ChEBI" id="CHEBI:78530"/>
        <dbReference type="ChEBI" id="CHEBI:78844"/>
        <dbReference type="ChEBI" id="CHEBI:195366"/>
        <dbReference type="EC" id="2.1.2.9"/>
    </reaction>
</comment>
<evidence type="ECO:0000313" key="8">
    <source>
        <dbReference type="EMBL" id="MBB4618406.1"/>
    </source>
</evidence>
<dbReference type="Pfam" id="PF02911">
    <property type="entry name" value="Formyl_trans_C"/>
    <property type="match status" value="1"/>
</dbReference>
<keyword evidence="3 5" id="KW-0808">Transferase</keyword>
<feature type="domain" description="Formyl transferase N-terminal" evidence="6">
    <location>
        <begin position="1"/>
        <end position="180"/>
    </location>
</feature>
<dbReference type="InterPro" id="IPR005794">
    <property type="entry name" value="Fmt"/>
</dbReference>
<evidence type="ECO:0000259" key="6">
    <source>
        <dbReference type="Pfam" id="PF00551"/>
    </source>
</evidence>
<dbReference type="PANTHER" id="PTHR11138">
    <property type="entry name" value="METHIONYL-TRNA FORMYLTRANSFERASE"/>
    <property type="match status" value="1"/>
</dbReference>
<dbReference type="PANTHER" id="PTHR11138:SF5">
    <property type="entry name" value="METHIONYL-TRNA FORMYLTRANSFERASE, MITOCHONDRIAL"/>
    <property type="match status" value="1"/>
</dbReference>
<dbReference type="Pfam" id="PF00551">
    <property type="entry name" value="Formyl_trans_N"/>
    <property type="match status" value="1"/>
</dbReference>
<evidence type="ECO:0000313" key="9">
    <source>
        <dbReference type="Proteomes" id="UP000574769"/>
    </source>
</evidence>
<name>A0A7W7EYQ0_9SPHN</name>
<evidence type="ECO:0000256" key="5">
    <source>
        <dbReference type="HAMAP-Rule" id="MF_00182"/>
    </source>
</evidence>
<dbReference type="InterPro" id="IPR044135">
    <property type="entry name" value="Met-tRNA-FMT_C"/>
</dbReference>
<dbReference type="Gene3D" id="3.40.50.12230">
    <property type="match status" value="1"/>
</dbReference>
<dbReference type="GO" id="GO:0004479">
    <property type="term" value="F:methionyl-tRNA formyltransferase activity"/>
    <property type="evidence" value="ECO:0007669"/>
    <property type="project" value="UniProtKB-UniRule"/>
</dbReference>
<dbReference type="GO" id="GO:0005829">
    <property type="term" value="C:cytosol"/>
    <property type="evidence" value="ECO:0007669"/>
    <property type="project" value="TreeGrafter"/>
</dbReference>
<dbReference type="CDD" id="cd08646">
    <property type="entry name" value="FMT_core_Met-tRNA-FMT_N"/>
    <property type="match status" value="1"/>
</dbReference>
<organism evidence="8 9">
    <name type="scientific">Sphingomonas abaci</name>
    <dbReference type="NCBI Taxonomy" id="237611"/>
    <lineage>
        <taxon>Bacteria</taxon>
        <taxon>Pseudomonadati</taxon>
        <taxon>Pseudomonadota</taxon>
        <taxon>Alphaproteobacteria</taxon>
        <taxon>Sphingomonadales</taxon>
        <taxon>Sphingomonadaceae</taxon>
        <taxon>Sphingomonas</taxon>
    </lineage>
</organism>
<proteinExistence type="inferred from homology"/>
<dbReference type="InterPro" id="IPR011034">
    <property type="entry name" value="Formyl_transferase-like_C_sf"/>
</dbReference>